<name>A0A139PHJ2_STROR</name>
<dbReference type="RefSeq" id="WP_061454594.1">
    <property type="nucleotide sequence ID" value="NZ_JAKUWC010000002.1"/>
</dbReference>
<protein>
    <submittedName>
        <fullName evidence="1">Uncharacterized protein</fullName>
    </submittedName>
</protein>
<dbReference type="Proteomes" id="UP000070053">
    <property type="component" value="Unassembled WGS sequence"/>
</dbReference>
<gene>
    <name evidence="1" type="ORF">SORDD21_01752</name>
</gene>
<evidence type="ECO:0000313" key="1">
    <source>
        <dbReference type="EMBL" id="KXT89449.1"/>
    </source>
</evidence>
<reference evidence="1 2" key="1">
    <citation type="submission" date="2016-01" db="EMBL/GenBank/DDBJ databases">
        <title>Highly variable Streptococcus oralis are common among viridans streptococci isolated from primates.</title>
        <authorList>
            <person name="Denapaite D."/>
            <person name="Rieger M."/>
            <person name="Koendgen S."/>
            <person name="Brueckner R."/>
            <person name="Ochigava I."/>
            <person name="Kappeler P."/>
            <person name="Maetz-Rensing K."/>
            <person name="Leendertz F."/>
            <person name="Hakenbeck R."/>
        </authorList>
    </citation>
    <scope>NUCLEOTIDE SEQUENCE [LARGE SCALE GENOMIC DNA]</scope>
    <source>
        <strain evidence="1 2">DD21</strain>
    </source>
</reference>
<accession>A0A139PHJ2</accession>
<proteinExistence type="predicted"/>
<evidence type="ECO:0000313" key="2">
    <source>
        <dbReference type="Proteomes" id="UP000070053"/>
    </source>
</evidence>
<dbReference type="OrthoDB" id="9798761at2"/>
<comment type="caution">
    <text evidence="1">The sequence shown here is derived from an EMBL/GenBank/DDBJ whole genome shotgun (WGS) entry which is preliminary data.</text>
</comment>
<dbReference type="EMBL" id="LQZP01000418">
    <property type="protein sequence ID" value="KXT89449.1"/>
    <property type="molecule type" value="Genomic_DNA"/>
</dbReference>
<dbReference type="AlphaFoldDB" id="A0A139PHJ2"/>
<dbReference type="PATRIC" id="fig|1303.81.peg.2137"/>
<sequence length="525" mass="60587">MDNKENREINEILPTLTKKFNVTQNIPDSLDFHKTIAKSMNELKLSTNNLNFIEDYKSISDKVKELNPNPIIPSTVEPYKTFLEKIKELNAATVMPNSVKPYKTIVESINDLKIASINLNSLEAYKSISERVKELNSNPSEPYKTFSEKIKELSASNNIPSLIEPYKTIAERINPTINSLKTLEATKTLAESIQSFNSIKATEATKTLANSLNNFSPSLYNLNSIDTAEKIKELTKNINPILDNTNFSYTTEKIIKDLQNINPPKLPFDVYLNSISGKTKISIIENSNSDYLNKNNSKTIDTWIETLSSGEKIGLSYCLRYDIYPPLNLLDKIPFTQKFNSQREADRYLNNLFLILEENDKNIFDCVPKTIHNQKDIDKIKTLYDLGFNKILMLYIFERIDNLIYKIRKKYSKNIKGRIGYQIIAKEFFETIKLNTEDSDLKDSLEELFEIKNYNKDKYFKLNLYESYSNNEEILSKLNTEEIPLNRNIFMHGLVQDEHVSEMLTKKAILAFGFFTSLVTMIENN</sequence>
<organism evidence="1 2">
    <name type="scientific">Streptococcus oralis</name>
    <dbReference type="NCBI Taxonomy" id="1303"/>
    <lineage>
        <taxon>Bacteria</taxon>
        <taxon>Bacillati</taxon>
        <taxon>Bacillota</taxon>
        <taxon>Bacilli</taxon>
        <taxon>Lactobacillales</taxon>
        <taxon>Streptococcaceae</taxon>
        <taxon>Streptococcus</taxon>
    </lineage>
</organism>